<comment type="similarity">
    <text evidence="2">Belongs to the TMEM86 family.</text>
</comment>
<proteinExistence type="inferred from homology"/>
<dbReference type="Pfam" id="PF07947">
    <property type="entry name" value="YhhN"/>
    <property type="match status" value="1"/>
</dbReference>
<dbReference type="PANTHER" id="PTHR31885:SF6">
    <property type="entry name" value="GH04784P"/>
    <property type="match status" value="1"/>
</dbReference>
<dbReference type="Proteomes" id="UP000605253">
    <property type="component" value="Unassembled WGS sequence"/>
</dbReference>
<evidence type="ECO:0000256" key="4">
    <source>
        <dbReference type="ARBA" id="ARBA00022989"/>
    </source>
</evidence>
<protein>
    <submittedName>
        <fullName evidence="7">Uncharacterized protein</fullName>
    </submittedName>
</protein>
<dbReference type="EMBL" id="BMEO01000001">
    <property type="protein sequence ID" value="GGF84693.1"/>
    <property type="molecule type" value="Genomic_DNA"/>
</dbReference>
<comment type="subcellular location">
    <subcellularLocation>
        <location evidence="1">Membrane</location>
        <topology evidence="1">Multi-pass membrane protein</topology>
    </subcellularLocation>
</comment>
<reference evidence="7" key="2">
    <citation type="submission" date="2020-09" db="EMBL/GenBank/DDBJ databases">
        <authorList>
            <person name="Sun Q."/>
            <person name="Zhou Y."/>
        </authorList>
    </citation>
    <scope>NUCLEOTIDE SEQUENCE</scope>
    <source>
        <strain evidence="7">CGMCC 1.12181</strain>
    </source>
</reference>
<keyword evidence="3 6" id="KW-0812">Transmembrane</keyword>
<accession>A0A917CD13</accession>
<feature type="transmembrane region" description="Helical" evidence="6">
    <location>
        <begin position="50"/>
        <end position="70"/>
    </location>
</feature>
<evidence type="ECO:0000256" key="6">
    <source>
        <dbReference type="SAM" id="Phobius"/>
    </source>
</evidence>
<evidence type="ECO:0000256" key="1">
    <source>
        <dbReference type="ARBA" id="ARBA00004141"/>
    </source>
</evidence>
<dbReference type="GO" id="GO:0016020">
    <property type="term" value="C:membrane"/>
    <property type="evidence" value="ECO:0007669"/>
    <property type="project" value="UniProtKB-SubCell"/>
</dbReference>
<organism evidence="7 8">
    <name type="scientific">Marinicella pacifica</name>
    <dbReference type="NCBI Taxonomy" id="1171543"/>
    <lineage>
        <taxon>Bacteria</taxon>
        <taxon>Pseudomonadati</taxon>
        <taxon>Pseudomonadota</taxon>
        <taxon>Gammaproteobacteria</taxon>
        <taxon>Lysobacterales</taxon>
        <taxon>Marinicellaceae</taxon>
        <taxon>Marinicella</taxon>
    </lineage>
</organism>
<evidence type="ECO:0000256" key="2">
    <source>
        <dbReference type="ARBA" id="ARBA00007375"/>
    </source>
</evidence>
<feature type="transmembrane region" description="Helical" evidence="6">
    <location>
        <begin position="23"/>
        <end position="43"/>
    </location>
</feature>
<keyword evidence="8" id="KW-1185">Reference proteome</keyword>
<dbReference type="GO" id="GO:0016787">
    <property type="term" value="F:hydrolase activity"/>
    <property type="evidence" value="ECO:0007669"/>
    <property type="project" value="TreeGrafter"/>
</dbReference>
<reference evidence="7" key="1">
    <citation type="journal article" date="2014" name="Int. J. Syst. Evol. Microbiol.">
        <title>Complete genome sequence of Corynebacterium casei LMG S-19264T (=DSM 44701T), isolated from a smear-ripened cheese.</title>
        <authorList>
            <consortium name="US DOE Joint Genome Institute (JGI-PGF)"/>
            <person name="Walter F."/>
            <person name="Albersmeier A."/>
            <person name="Kalinowski J."/>
            <person name="Ruckert C."/>
        </authorList>
    </citation>
    <scope>NUCLEOTIDE SEQUENCE</scope>
    <source>
        <strain evidence="7">CGMCC 1.12181</strain>
    </source>
</reference>
<evidence type="ECO:0000256" key="5">
    <source>
        <dbReference type="ARBA" id="ARBA00023136"/>
    </source>
</evidence>
<dbReference type="PANTHER" id="PTHR31885">
    <property type="entry name" value="GH04784P"/>
    <property type="match status" value="1"/>
</dbReference>
<feature type="transmembrane region" description="Helical" evidence="6">
    <location>
        <begin position="82"/>
        <end position="99"/>
    </location>
</feature>
<name>A0A917CD13_9GAMM</name>
<dbReference type="InterPro" id="IPR012506">
    <property type="entry name" value="TMEM86B-like"/>
</dbReference>
<feature type="transmembrane region" description="Helical" evidence="6">
    <location>
        <begin position="135"/>
        <end position="153"/>
    </location>
</feature>
<evidence type="ECO:0000256" key="3">
    <source>
        <dbReference type="ARBA" id="ARBA00022692"/>
    </source>
</evidence>
<dbReference type="AlphaFoldDB" id="A0A917CD13"/>
<keyword evidence="4 6" id="KW-1133">Transmembrane helix</keyword>
<sequence>MTLGFALSFTGDILLIKTSDKQLFLSSLLAFLLAHLAYSWAFIDAGIKRYDLMITAVVVMAAMIGCYVWLFRHLKGLMKTAVPAYLAAIGLMLITAMVTRHPMQQLIVTGAVLFALSDLFVARQRFVSPGFNNRLIGLPLYYAGQLFLLSALLSA</sequence>
<evidence type="ECO:0000313" key="7">
    <source>
        <dbReference type="EMBL" id="GGF84693.1"/>
    </source>
</evidence>
<gene>
    <name evidence="7" type="ORF">GCM10011365_02100</name>
</gene>
<keyword evidence="5 6" id="KW-0472">Membrane</keyword>
<comment type="caution">
    <text evidence="7">The sequence shown here is derived from an EMBL/GenBank/DDBJ whole genome shotgun (WGS) entry which is preliminary data.</text>
</comment>
<evidence type="ECO:0000313" key="8">
    <source>
        <dbReference type="Proteomes" id="UP000605253"/>
    </source>
</evidence>
<feature type="transmembrane region" description="Helical" evidence="6">
    <location>
        <begin position="106"/>
        <end position="123"/>
    </location>
</feature>